<feature type="transmembrane region" description="Helical" evidence="5">
    <location>
        <begin position="54"/>
        <end position="71"/>
    </location>
</feature>
<evidence type="ECO:0000256" key="1">
    <source>
        <dbReference type="ARBA" id="ARBA00004651"/>
    </source>
</evidence>
<organism evidence="7 8">
    <name type="scientific">Sinomonas humi</name>
    <dbReference type="NCBI Taxonomy" id="1338436"/>
    <lineage>
        <taxon>Bacteria</taxon>
        <taxon>Bacillati</taxon>
        <taxon>Actinomycetota</taxon>
        <taxon>Actinomycetes</taxon>
        <taxon>Micrococcales</taxon>
        <taxon>Micrococcaceae</taxon>
        <taxon>Sinomonas</taxon>
    </lineage>
</organism>
<reference evidence="7 8" key="1">
    <citation type="submission" date="2014-09" db="EMBL/GenBank/DDBJ databases">
        <title>Genome sequence of Sinomonas sp. MUSC 117.</title>
        <authorList>
            <person name="Lee L.-H."/>
        </authorList>
    </citation>
    <scope>NUCLEOTIDE SEQUENCE [LARGE SCALE GENOMIC DNA]</scope>
    <source>
        <strain evidence="7 8">MUSC 117</strain>
    </source>
</reference>
<keyword evidence="8" id="KW-1185">Reference proteome</keyword>
<protein>
    <submittedName>
        <fullName evidence="7">Major facilitator transporter</fullName>
    </submittedName>
</protein>
<feature type="domain" description="Major facilitator superfamily (MFS) profile" evidence="6">
    <location>
        <begin position="16"/>
        <end position="476"/>
    </location>
</feature>
<feature type="transmembrane region" description="Helical" evidence="5">
    <location>
        <begin position="309"/>
        <end position="328"/>
    </location>
</feature>
<feature type="transmembrane region" description="Helical" evidence="5">
    <location>
        <begin position="83"/>
        <end position="101"/>
    </location>
</feature>
<evidence type="ECO:0000259" key="6">
    <source>
        <dbReference type="PROSITE" id="PS50850"/>
    </source>
</evidence>
<keyword evidence="3 5" id="KW-1133">Transmembrane helix</keyword>
<dbReference type="GO" id="GO:0005886">
    <property type="term" value="C:plasma membrane"/>
    <property type="evidence" value="ECO:0007669"/>
    <property type="project" value="UniProtKB-SubCell"/>
</dbReference>
<dbReference type="GO" id="GO:0022857">
    <property type="term" value="F:transmembrane transporter activity"/>
    <property type="evidence" value="ECO:0007669"/>
    <property type="project" value="InterPro"/>
</dbReference>
<name>A0A0B2AJZ3_9MICC</name>
<evidence type="ECO:0000256" key="2">
    <source>
        <dbReference type="ARBA" id="ARBA00022692"/>
    </source>
</evidence>
<dbReference type="AlphaFoldDB" id="A0A0B2AJZ3"/>
<dbReference type="InterPro" id="IPR036259">
    <property type="entry name" value="MFS_trans_sf"/>
</dbReference>
<dbReference type="PANTHER" id="PTHR42718:SF39">
    <property type="entry name" value="ACTINORHODIN TRANSPORTER-RELATED"/>
    <property type="match status" value="1"/>
</dbReference>
<dbReference type="OrthoDB" id="7375466at2"/>
<evidence type="ECO:0000256" key="3">
    <source>
        <dbReference type="ARBA" id="ARBA00022989"/>
    </source>
</evidence>
<dbReference type="Gene3D" id="1.20.1250.20">
    <property type="entry name" value="MFS general substrate transporter like domains"/>
    <property type="match status" value="1"/>
</dbReference>
<feature type="transmembrane region" description="Helical" evidence="5">
    <location>
        <begin position="376"/>
        <end position="398"/>
    </location>
</feature>
<dbReference type="SUPFAM" id="SSF103473">
    <property type="entry name" value="MFS general substrate transporter"/>
    <property type="match status" value="1"/>
</dbReference>
<comment type="caution">
    <text evidence="7">The sequence shown here is derived from an EMBL/GenBank/DDBJ whole genome shotgun (WGS) entry which is preliminary data.</text>
</comment>
<dbReference type="PROSITE" id="PS50850">
    <property type="entry name" value="MFS"/>
    <property type="match status" value="1"/>
</dbReference>
<dbReference type="PANTHER" id="PTHR42718">
    <property type="entry name" value="MAJOR FACILITATOR SUPERFAMILY MULTIDRUG TRANSPORTER MFSC"/>
    <property type="match status" value="1"/>
</dbReference>
<dbReference type="Pfam" id="PF07690">
    <property type="entry name" value="MFS_1"/>
    <property type="match status" value="1"/>
</dbReference>
<evidence type="ECO:0000313" key="7">
    <source>
        <dbReference type="EMBL" id="KHL03945.1"/>
    </source>
</evidence>
<accession>A0A0B2AJZ3</accession>
<comment type="subcellular location">
    <subcellularLocation>
        <location evidence="1">Cell membrane</location>
        <topology evidence="1">Multi-pass membrane protein</topology>
    </subcellularLocation>
</comment>
<dbReference type="Proteomes" id="UP000030982">
    <property type="component" value="Unassembled WGS sequence"/>
</dbReference>
<dbReference type="EMBL" id="JTDL01000089">
    <property type="protein sequence ID" value="KHL03945.1"/>
    <property type="molecule type" value="Genomic_DNA"/>
</dbReference>
<evidence type="ECO:0000256" key="4">
    <source>
        <dbReference type="ARBA" id="ARBA00023136"/>
    </source>
</evidence>
<keyword evidence="2 5" id="KW-0812">Transmembrane</keyword>
<keyword evidence="4 5" id="KW-0472">Membrane</keyword>
<evidence type="ECO:0000256" key="5">
    <source>
        <dbReference type="SAM" id="Phobius"/>
    </source>
</evidence>
<evidence type="ECO:0000313" key="8">
    <source>
        <dbReference type="Proteomes" id="UP000030982"/>
    </source>
</evidence>
<dbReference type="InterPro" id="IPR011701">
    <property type="entry name" value="MFS"/>
</dbReference>
<dbReference type="STRING" id="1338436.LK10_07790"/>
<gene>
    <name evidence="7" type="ORF">LK10_07790</name>
</gene>
<feature type="transmembrane region" description="Helical" evidence="5">
    <location>
        <begin position="237"/>
        <end position="255"/>
    </location>
</feature>
<feature type="transmembrane region" description="Helical" evidence="5">
    <location>
        <begin position="140"/>
        <end position="166"/>
    </location>
</feature>
<feature type="transmembrane region" description="Helical" evidence="5">
    <location>
        <begin position="107"/>
        <end position="128"/>
    </location>
</feature>
<feature type="transmembrane region" description="Helical" evidence="5">
    <location>
        <begin position="276"/>
        <end position="303"/>
    </location>
</feature>
<dbReference type="RefSeq" id="WP_043121955.1">
    <property type="nucleotide sequence ID" value="NZ_JTDL01000089.1"/>
</dbReference>
<dbReference type="InterPro" id="IPR020846">
    <property type="entry name" value="MFS_dom"/>
</dbReference>
<dbReference type="PRINTS" id="PR01036">
    <property type="entry name" value="TCRTETB"/>
</dbReference>
<sequence>MATEERSAEGGHGWRAVAVVLVGAFMALLDTTIVNVALPSIRTGLHASPASLEWIVSGYALAYGLVLVPAGRIGDRIGHKWQFIAGLALFTLASVACGLSATQGQIIAARIVQGVGAGVFYPAISATIQLSFTGHQRSKAFGTMGAVIGVATALGPVLGGLIIQAAGPVDGWRWVFLVNLFVGVVALPVAAWLLPRPTARTRRSIDPVGLGLLTSGLLLVLIPLVEGQPSGWPLWTYLAFGASVPVLVLLALWEVRTERRGGDALLKPSLLSRSSFSAGAVFAIVYFAGFTSVLFTLSILWQVGLQRSALASGLVFTPFALGSLIGASSSAKLSARLGRMVLVTGCLLVAAGLAGVTAVLYLTAPSPGGWELAGPLIVAGFGSGIVIAPNQDFVMAFVPPPEAGTASGTLTTAQRVGNAVGIAVVGTVLFGTVSVRPGPDGVARAFASSAQLAMLVSVAFVLVSLFLVIALPRQVPSRK</sequence>
<feature type="transmembrane region" description="Helical" evidence="5">
    <location>
        <begin position="340"/>
        <end position="364"/>
    </location>
</feature>
<dbReference type="CDD" id="cd17321">
    <property type="entry name" value="MFS_MMR_MDR_like"/>
    <property type="match status" value="1"/>
</dbReference>
<proteinExistence type="predicted"/>
<feature type="transmembrane region" description="Helical" evidence="5">
    <location>
        <begin position="12"/>
        <end position="34"/>
    </location>
</feature>
<feature type="transmembrane region" description="Helical" evidence="5">
    <location>
        <begin position="207"/>
        <end position="225"/>
    </location>
</feature>
<feature type="transmembrane region" description="Helical" evidence="5">
    <location>
        <begin position="450"/>
        <end position="471"/>
    </location>
</feature>
<dbReference type="Gene3D" id="1.20.1720.10">
    <property type="entry name" value="Multidrug resistance protein D"/>
    <property type="match status" value="1"/>
</dbReference>
<feature type="transmembrane region" description="Helical" evidence="5">
    <location>
        <begin position="419"/>
        <end position="438"/>
    </location>
</feature>
<feature type="transmembrane region" description="Helical" evidence="5">
    <location>
        <begin position="172"/>
        <end position="195"/>
    </location>
</feature>